<dbReference type="Pfam" id="PF03083">
    <property type="entry name" value="MtN3_slv"/>
    <property type="match status" value="2"/>
</dbReference>
<dbReference type="STRING" id="106549.A0A540M792"/>
<dbReference type="EMBL" id="VIEB01000340">
    <property type="protein sequence ID" value="TQD94621.1"/>
    <property type="molecule type" value="Genomic_DNA"/>
</dbReference>
<dbReference type="Proteomes" id="UP000315295">
    <property type="component" value="Unassembled WGS sequence"/>
</dbReference>
<evidence type="ECO:0000256" key="9">
    <source>
        <dbReference type="SAM" id="Phobius"/>
    </source>
</evidence>
<keyword evidence="8 9" id="KW-0472">Membrane</keyword>
<organism evidence="10 11">
    <name type="scientific">Malus baccata</name>
    <name type="common">Siberian crab apple</name>
    <name type="synonym">Pyrus baccata</name>
    <dbReference type="NCBI Taxonomy" id="106549"/>
    <lineage>
        <taxon>Eukaryota</taxon>
        <taxon>Viridiplantae</taxon>
        <taxon>Streptophyta</taxon>
        <taxon>Embryophyta</taxon>
        <taxon>Tracheophyta</taxon>
        <taxon>Spermatophyta</taxon>
        <taxon>Magnoliopsida</taxon>
        <taxon>eudicotyledons</taxon>
        <taxon>Gunneridae</taxon>
        <taxon>Pentapetalae</taxon>
        <taxon>rosids</taxon>
        <taxon>fabids</taxon>
        <taxon>Rosales</taxon>
        <taxon>Rosaceae</taxon>
        <taxon>Amygdaloideae</taxon>
        <taxon>Maleae</taxon>
        <taxon>Malus</taxon>
    </lineage>
</organism>
<keyword evidence="6" id="KW-0677">Repeat</keyword>
<evidence type="ECO:0000256" key="6">
    <source>
        <dbReference type="ARBA" id="ARBA00022737"/>
    </source>
</evidence>
<comment type="caution">
    <text evidence="10">The sequence shown here is derived from an EMBL/GenBank/DDBJ whole genome shotgun (WGS) entry which is preliminary data.</text>
</comment>
<evidence type="ECO:0008006" key="12">
    <source>
        <dbReference type="Google" id="ProtNLM"/>
    </source>
</evidence>
<evidence type="ECO:0000256" key="7">
    <source>
        <dbReference type="ARBA" id="ARBA00022989"/>
    </source>
</evidence>
<protein>
    <recommendedName>
        <fullName evidence="12">Bidirectional sugar transporter SWEET</fullName>
    </recommendedName>
</protein>
<evidence type="ECO:0000313" key="11">
    <source>
        <dbReference type="Proteomes" id="UP000315295"/>
    </source>
</evidence>
<comment type="similarity">
    <text evidence="2">Belongs to the SWEET sugar transporter family.</text>
</comment>
<keyword evidence="7 9" id="KW-1133">Transmembrane helix</keyword>
<evidence type="ECO:0000256" key="5">
    <source>
        <dbReference type="ARBA" id="ARBA00022692"/>
    </source>
</evidence>
<feature type="transmembrane region" description="Helical" evidence="9">
    <location>
        <begin position="37"/>
        <end position="57"/>
    </location>
</feature>
<dbReference type="GO" id="GO:0012505">
    <property type="term" value="C:endomembrane system"/>
    <property type="evidence" value="ECO:0007669"/>
    <property type="project" value="UniProtKB-SubCell"/>
</dbReference>
<gene>
    <name evidence="10" type="ORF">C1H46_019866</name>
</gene>
<dbReference type="AlphaFoldDB" id="A0A540M792"/>
<dbReference type="PANTHER" id="PTHR10791:SF28">
    <property type="entry name" value="BIDIRECTIONAL SUGAR TRANSPORTER SWEET3"/>
    <property type="match status" value="1"/>
</dbReference>
<dbReference type="InterPro" id="IPR047664">
    <property type="entry name" value="SWEET"/>
</dbReference>
<evidence type="ECO:0000256" key="3">
    <source>
        <dbReference type="ARBA" id="ARBA00022448"/>
    </source>
</evidence>
<name>A0A540M792_MALBA</name>
<dbReference type="FunFam" id="1.20.1280.290:FF:000002">
    <property type="entry name" value="Bidirectional sugar transporter SWEET"/>
    <property type="match status" value="1"/>
</dbReference>
<feature type="transmembrane region" description="Helical" evidence="9">
    <location>
        <begin position="92"/>
        <end position="113"/>
    </location>
</feature>
<evidence type="ECO:0000256" key="4">
    <source>
        <dbReference type="ARBA" id="ARBA00022597"/>
    </source>
</evidence>
<keyword evidence="11" id="KW-1185">Reference proteome</keyword>
<dbReference type="GO" id="GO:0051260">
    <property type="term" value="P:protein homooligomerization"/>
    <property type="evidence" value="ECO:0007669"/>
    <property type="project" value="UniProtKB-ARBA"/>
</dbReference>
<evidence type="ECO:0000256" key="8">
    <source>
        <dbReference type="ARBA" id="ARBA00023136"/>
    </source>
</evidence>
<evidence type="ECO:0000256" key="1">
    <source>
        <dbReference type="ARBA" id="ARBA00004127"/>
    </source>
</evidence>
<sequence length="212" mass="23378">MLRLVIGVMGNAAALLLFAAPTLTMSRIVRKKSTEGFSCVPYVTTLLNCLLYTWYGLPVIKVTAIVIPAIVVFCITAIISAVVFHDHQHRKVFVGSVAIVASVSMYASPLVVVKQVILTKNVEYMPFYVSLFSFISSSLWMAYGLLSHDIFVASPNLFGTPLSILQLVLYCKYRKGGTVELPNKRDPEGNKVNDEKTIQLQVVICDTENGKN</sequence>
<evidence type="ECO:0000313" key="10">
    <source>
        <dbReference type="EMBL" id="TQD94621.1"/>
    </source>
</evidence>
<keyword evidence="5 9" id="KW-0812">Transmembrane</keyword>
<dbReference type="GO" id="GO:0016020">
    <property type="term" value="C:membrane"/>
    <property type="evidence" value="ECO:0007669"/>
    <property type="project" value="InterPro"/>
</dbReference>
<feature type="transmembrane region" description="Helical" evidence="9">
    <location>
        <begin position="63"/>
        <end position="85"/>
    </location>
</feature>
<accession>A0A540M792</accession>
<dbReference type="Gene3D" id="1.20.1280.290">
    <property type="match status" value="2"/>
</dbReference>
<reference evidence="10 11" key="1">
    <citation type="journal article" date="2019" name="G3 (Bethesda)">
        <title>Sequencing of a Wild Apple (Malus baccata) Genome Unravels the Differences Between Cultivated and Wild Apple Species Regarding Disease Resistance and Cold Tolerance.</title>
        <authorList>
            <person name="Chen X."/>
        </authorList>
    </citation>
    <scope>NUCLEOTIDE SEQUENCE [LARGE SCALE GENOMIC DNA]</scope>
    <source>
        <strain evidence="11">cv. Shandingzi</strain>
        <tissue evidence="10">Leaves</tissue>
    </source>
</reference>
<feature type="transmembrane region" description="Helical" evidence="9">
    <location>
        <begin position="125"/>
        <end position="146"/>
    </location>
</feature>
<feature type="transmembrane region" description="Helical" evidence="9">
    <location>
        <begin position="6"/>
        <end position="25"/>
    </location>
</feature>
<dbReference type="InterPro" id="IPR004316">
    <property type="entry name" value="SWEET_rpt"/>
</dbReference>
<dbReference type="GO" id="GO:0051119">
    <property type="term" value="F:sugar transmembrane transporter activity"/>
    <property type="evidence" value="ECO:0007669"/>
    <property type="project" value="InterPro"/>
</dbReference>
<proteinExistence type="inferred from homology"/>
<comment type="subcellular location">
    <subcellularLocation>
        <location evidence="1">Endomembrane system</location>
        <topology evidence="1">Multi-pass membrane protein</topology>
    </subcellularLocation>
</comment>
<dbReference type="PANTHER" id="PTHR10791">
    <property type="entry name" value="RAG1-ACTIVATING PROTEIN 1"/>
    <property type="match status" value="1"/>
</dbReference>
<evidence type="ECO:0000256" key="2">
    <source>
        <dbReference type="ARBA" id="ARBA00007809"/>
    </source>
</evidence>
<keyword evidence="4" id="KW-0762">Sugar transport</keyword>
<keyword evidence="3" id="KW-0813">Transport</keyword>